<name>A0A2A2AAH3_9BURK</name>
<comment type="catalytic activity">
    <reaction evidence="3">
        <text>N(6)-succinyl-L-lysyl-[protein] + NAD(+) + H2O = 2''-O-succinyl-ADP-D-ribose + nicotinamide + L-lysyl-[protein]</text>
        <dbReference type="Rhea" id="RHEA:47668"/>
        <dbReference type="Rhea" id="RHEA-COMP:9752"/>
        <dbReference type="Rhea" id="RHEA-COMP:11877"/>
        <dbReference type="ChEBI" id="CHEBI:15377"/>
        <dbReference type="ChEBI" id="CHEBI:17154"/>
        <dbReference type="ChEBI" id="CHEBI:29969"/>
        <dbReference type="ChEBI" id="CHEBI:57540"/>
        <dbReference type="ChEBI" id="CHEBI:87830"/>
        <dbReference type="ChEBI" id="CHEBI:87832"/>
    </reaction>
</comment>
<dbReference type="PANTHER" id="PTHR11085">
    <property type="entry name" value="NAD-DEPENDENT PROTEIN DEACYLASE SIRTUIN-5, MITOCHONDRIAL-RELATED"/>
    <property type="match status" value="1"/>
</dbReference>
<dbReference type="Gene3D" id="3.40.50.1220">
    <property type="entry name" value="TPP-binding domain"/>
    <property type="match status" value="1"/>
</dbReference>
<dbReference type="InterPro" id="IPR026591">
    <property type="entry name" value="Sirtuin_cat_small_dom_sf"/>
</dbReference>
<dbReference type="InterPro" id="IPR029035">
    <property type="entry name" value="DHS-like_NAD/FAD-binding_dom"/>
</dbReference>
<feature type="binding site" evidence="3">
    <location>
        <position position="213"/>
    </location>
    <ligand>
        <name>NAD(+)</name>
        <dbReference type="ChEBI" id="CHEBI:57540"/>
    </ligand>
</feature>
<comment type="similarity">
    <text evidence="3">Belongs to the sirtuin family. Class III subfamily.</text>
</comment>
<dbReference type="PROSITE" id="PS50305">
    <property type="entry name" value="SIRTUIN"/>
    <property type="match status" value="1"/>
</dbReference>
<evidence type="ECO:0000313" key="7">
    <source>
        <dbReference type="Proteomes" id="UP000217999"/>
    </source>
</evidence>
<proteinExistence type="inferred from homology"/>
<comment type="subcellular location">
    <subcellularLocation>
        <location evidence="3">Cytoplasm</location>
    </subcellularLocation>
</comment>
<dbReference type="Pfam" id="PF02146">
    <property type="entry name" value="SIR2"/>
    <property type="match status" value="1"/>
</dbReference>
<keyword evidence="1" id="KW-0808">Transferase</keyword>
<evidence type="ECO:0000256" key="1">
    <source>
        <dbReference type="ARBA" id="ARBA00022679"/>
    </source>
</evidence>
<feature type="binding site" evidence="3">
    <location>
        <begin position="87"/>
        <end position="90"/>
    </location>
    <ligand>
        <name>NAD(+)</name>
        <dbReference type="ChEBI" id="CHEBI:57540"/>
    </ligand>
</feature>
<dbReference type="InterPro" id="IPR026590">
    <property type="entry name" value="Ssirtuin_cat_dom"/>
</dbReference>
<reference evidence="6 7" key="1">
    <citation type="submission" date="2017-08" db="EMBL/GenBank/DDBJ databases">
        <title>WGS of Clinical strains of the CDC Group NO-1 linked to zoonotic infections in humans.</title>
        <authorList>
            <person name="Bernier A.-M."/>
            <person name="Bernard K."/>
        </authorList>
    </citation>
    <scope>NUCLEOTIDE SEQUENCE [LARGE SCALE GENOMIC DNA]</scope>
    <source>
        <strain evidence="6 7">NML03-0146</strain>
    </source>
</reference>
<dbReference type="AlphaFoldDB" id="A0A2A2AAH3"/>
<dbReference type="InterPro" id="IPR050134">
    <property type="entry name" value="NAD-dep_sirtuin_deacylases"/>
</dbReference>
<dbReference type="GO" id="GO:0036054">
    <property type="term" value="F:protein-malonyllysine demalonylase activity"/>
    <property type="evidence" value="ECO:0007669"/>
    <property type="project" value="InterPro"/>
</dbReference>
<dbReference type="GO" id="GO:0005737">
    <property type="term" value="C:cytoplasm"/>
    <property type="evidence" value="ECO:0007669"/>
    <property type="project" value="UniProtKB-SubCell"/>
</dbReference>
<dbReference type="PANTHER" id="PTHR11085:SF4">
    <property type="entry name" value="NAD-DEPENDENT PROTEIN DEACYLASE"/>
    <property type="match status" value="1"/>
</dbReference>
<feature type="binding site" evidence="3">
    <location>
        <begin position="171"/>
        <end position="173"/>
    </location>
    <ligand>
        <name>NAD(+)</name>
        <dbReference type="ChEBI" id="CHEBI:57540"/>
    </ligand>
</feature>
<comment type="caution">
    <text evidence="6">The sequence shown here is derived from an EMBL/GenBank/DDBJ whole genome shotgun (WGS) entry which is preliminary data.</text>
</comment>
<comment type="domain">
    <text evidence="3">2 residues (Tyr-54 and Arg-57) present in a large hydrophobic pocket are probably involved in substrate specificity. They are important for desuccinylation activity, but dispensable for deacetylation activity.</text>
</comment>
<evidence type="ECO:0000256" key="4">
    <source>
        <dbReference type="PROSITE-ProRule" id="PRU00236"/>
    </source>
</evidence>
<protein>
    <recommendedName>
        <fullName evidence="3">NAD-dependent protein deacylase</fullName>
        <ecNumber evidence="3">2.3.1.286</ecNumber>
    </recommendedName>
    <alternativeName>
        <fullName evidence="3">Regulatory protein SIR2 homolog</fullName>
    </alternativeName>
</protein>
<dbReference type="EMBL" id="NSJF01000003">
    <property type="protein sequence ID" value="PAT34748.1"/>
    <property type="molecule type" value="Genomic_DNA"/>
</dbReference>
<dbReference type="RefSeq" id="WP_095549801.1">
    <property type="nucleotide sequence ID" value="NZ_NSJF01000003.1"/>
</dbReference>
<dbReference type="GO" id="GO:0017136">
    <property type="term" value="F:histone deacetylase activity, NAD-dependent"/>
    <property type="evidence" value="ECO:0007669"/>
    <property type="project" value="TreeGrafter"/>
</dbReference>
<feature type="binding site" evidence="3">
    <location>
        <position position="54"/>
    </location>
    <ligand>
        <name>substrate</name>
    </ligand>
</feature>
<feature type="binding site" evidence="3">
    <location>
        <position position="57"/>
    </location>
    <ligand>
        <name>substrate</name>
    </ligand>
</feature>
<evidence type="ECO:0000256" key="3">
    <source>
        <dbReference type="HAMAP-Rule" id="MF_01121"/>
    </source>
</evidence>
<gene>
    <name evidence="3" type="primary">cobB</name>
    <name evidence="6" type="ORF">CK620_07675</name>
</gene>
<organism evidence="6 7">
    <name type="scientific">Vandammella animalimorsus</name>
    <dbReference type="NCBI Taxonomy" id="2029117"/>
    <lineage>
        <taxon>Bacteria</taxon>
        <taxon>Pseudomonadati</taxon>
        <taxon>Pseudomonadota</taxon>
        <taxon>Betaproteobacteria</taxon>
        <taxon>Burkholderiales</taxon>
        <taxon>Comamonadaceae</taxon>
        <taxon>Vandammella</taxon>
    </lineage>
</organism>
<dbReference type="GO" id="GO:0036055">
    <property type="term" value="F:protein-succinyllysine desuccinylase activity"/>
    <property type="evidence" value="ECO:0007669"/>
    <property type="project" value="UniProtKB-UniRule"/>
</dbReference>
<dbReference type="Gene3D" id="3.30.1600.10">
    <property type="entry name" value="SIR2/SIRT2 'Small Domain"/>
    <property type="match status" value="1"/>
</dbReference>
<dbReference type="InterPro" id="IPR027546">
    <property type="entry name" value="Sirtuin_class_III"/>
</dbReference>
<evidence type="ECO:0000259" key="5">
    <source>
        <dbReference type="PROSITE" id="PS50305"/>
    </source>
</evidence>
<dbReference type="GO" id="GO:0070403">
    <property type="term" value="F:NAD+ binding"/>
    <property type="evidence" value="ECO:0007669"/>
    <property type="project" value="UniProtKB-UniRule"/>
</dbReference>
<keyword evidence="3" id="KW-0963">Cytoplasm</keyword>
<dbReference type="SUPFAM" id="SSF52467">
    <property type="entry name" value="DHS-like NAD/FAD-binding domain"/>
    <property type="match status" value="1"/>
</dbReference>
<dbReference type="InterPro" id="IPR003000">
    <property type="entry name" value="Sirtuin"/>
</dbReference>
<feature type="active site" description="Proton acceptor" evidence="3">
    <location>
        <position position="105"/>
    </location>
</feature>
<evidence type="ECO:0000313" key="6">
    <source>
        <dbReference type="EMBL" id="PAT34748.1"/>
    </source>
</evidence>
<dbReference type="HAMAP" id="MF_01121">
    <property type="entry name" value="Sirtuin_ClassIII"/>
    <property type="match status" value="1"/>
</dbReference>
<comment type="caution">
    <text evidence="3 4">Lacks conserved residue(s) required for the propagation of feature annotation.</text>
</comment>
<comment type="catalytic activity">
    <reaction evidence="3">
        <text>N(6)-acetyl-L-lysyl-[protein] + NAD(+) + H2O = 2''-O-acetyl-ADP-D-ribose + nicotinamide + L-lysyl-[protein]</text>
        <dbReference type="Rhea" id="RHEA:43636"/>
        <dbReference type="Rhea" id="RHEA-COMP:9752"/>
        <dbReference type="Rhea" id="RHEA-COMP:10731"/>
        <dbReference type="ChEBI" id="CHEBI:15377"/>
        <dbReference type="ChEBI" id="CHEBI:17154"/>
        <dbReference type="ChEBI" id="CHEBI:29969"/>
        <dbReference type="ChEBI" id="CHEBI:57540"/>
        <dbReference type="ChEBI" id="CHEBI:61930"/>
        <dbReference type="ChEBI" id="CHEBI:83767"/>
        <dbReference type="EC" id="2.3.1.286"/>
    </reaction>
</comment>
<keyword evidence="2 3" id="KW-0520">NAD</keyword>
<evidence type="ECO:0000256" key="2">
    <source>
        <dbReference type="ARBA" id="ARBA00023027"/>
    </source>
</evidence>
<comment type="function">
    <text evidence="3">NAD-dependent lysine deacetylase and desuccinylase that specifically removes acetyl and succinyl groups on target proteins. Modulates the activities of several proteins which are inactive in their acylated form.</text>
</comment>
<dbReference type="Proteomes" id="UP000217999">
    <property type="component" value="Unassembled WGS sequence"/>
</dbReference>
<feature type="domain" description="Deacetylase sirtuin-type" evidence="5">
    <location>
        <begin position="1"/>
        <end position="227"/>
    </location>
</feature>
<accession>A0A2A2AAH3</accession>
<sequence length="229" mass="25263">MKQHIVVFSGAGISAESGLRTFRDFDGYWHEYHIDEVATPEGYAANPALVLEFYNLRRREVRAAQPNAAHLALAQLQQHYEVTVITQNIDDLHERAGSARVIHVHGEITKGQSSRDSQLIVPLSKPDIALGELAPDGSQLRPHVVWFGEAVLYLDEALQAMASADKVLVVGTSLSVFPVAALVQEAPPHAEKILIALDVQQVPPHYQFRPGRATELVPPLVQHWLQQAA</sequence>
<dbReference type="EC" id="2.3.1.286" evidence="3"/>
<feature type="binding site" evidence="3">
    <location>
        <begin position="10"/>
        <end position="29"/>
    </location>
    <ligand>
        <name>NAD(+)</name>
        <dbReference type="ChEBI" id="CHEBI:57540"/>
    </ligand>
</feature>